<evidence type="ECO:0000313" key="4">
    <source>
        <dbReference type="Proteomes" id="UP000238356"/>
    </source>
</evidence>
<keyword evidence="1" id="KW-0812">Transmembrane</keyword>
<reference evidence="3 4" key="1">
    <citation type="submission" date="2018-02" db="EMBL/GenBank/DDBJ databases">
        <title>8 Nocardia nova and 1 Nocardia cyriacigeorgica strain used for evolution to TMP-SMX.</title>
        <authorList>
            <person name="Mehta H."/>
            <person name="Weng J."/>
            <person name="Shamoo Y."/>
        </authorList>
    </citation>
    <scope>NUCLEOTIDE SEQUENCE [LARGE SCALE GENOMIC DNA]</scope>
    <source>
        <strain evidence="3 4">BAA2227</strain>
    </source>
</reference>
<evidence type="ECO:0000259" key="2">
    <source>
        <dbReference type="Pfam" id="PF02698"/>
    </source>
</evidence>
<gene>
    <name evidence="3" type="ORF">C5F51_29465</name>
</gene>
<dbReference type="Proteomes" id="UP000238356">
    <property type="component" value="Unassembled WGS sequence"/>
</dbReference>
<keyword evidence="1" id="KW-1133">Transmembrane helix</keyword>
<dbReference type="AlphaFoldDB" id="A0A2S5ZXU8"/>
<dbReference type="CDD" id="cd06259">
    <property type="entry name" value="YdcF-like"/>
    <property type="match status" value="1"/>
</dbReference>
<keyword evidence="1" id="KW-0472">Membrane</keyword>
<protein>
    <submittedName>
        <fullName evidence="3">YdcF family protein</fullName>
    </submittedName>
</protein>
<dbReference type="GO" id="GO:0000270">
    <property type="term" value="P:peptidoglycan metabolic process"/>
    <property type="evidence" value="ECO:0007669"/>
    <property type="project" value="TreeGrafter"/>
</dbReference>
<dbReference type="Gene3D" id="3.40.50.620">
    <property type="entry name" value="HUPs"/>
    <property type="match status" value="1"/>
</dbReference>
<dbReference type="Pfam" id="PF02698">
    <property type="entry name" value="DUF218"/>
    <property type="match status" value="1"/>
</dbReference>
<name>A0A2S5ZXU8_9NOCA</name>
<feature type="transmembrane region" description="Helical" evidence="1">
    <location>
        <begin position="60"/>
        <end position="80"/>
    </location>
</feature>
<dbReference type="GO" id="GO:0005886">
    <property type="term" value="C:plasma membrane"/>
    <property type="evidence" value="ECO:0007669"/>
    <property type="project" value="TreeGrafter"/>
</dbReference>
<dbReference type="InterPro" id="IPR051599">
    <property type="entry name" value="Cell_Envelope_Assoc"/>
</dbReference>
<evidence type="ECO:0000256" key="1">
    <source>
        <dbReference type="SAM" id="Phobius"/>
    </source>
</evidence>
<keyword evidence="4" id="KW-1185">Reference proteome</keyword>
<sequence>MCREISSDTTNYDAITNRYRILTGSCPSGPVHVSTWHGPTSSGVLMPGIRITVRPTGFRLLAAAALAVGALTAVALPAAAADPLTDAAGVIEQLRAVGDPLPPLPAPHGPTTAIVVLGYGLMPDGTMRPELVARLEAALVQAMVSPASPIIVTGGNPQGGTTEADAMARWLVAHGTAPDRIHIESRAGDTVENATNSAEMMHALGAGDAVVVTSADHMPRAVADFVDAGVPVVGTVSPQDLPPVVLEVFGPRQ</sequence>
<comment type="caution">
    <text evidence="3">The sequence shown here is derived from an EMBL/GenBank/DDBJ whole genome shotgun (WGS) entry which is preliminary data.</text>
</comment>
<dbReference type="EMBL" id="PSZD01000026">
    <property type="protein sequence ID" value="PPJ22996.1"/>
    <property type="molecule type" value="Genomic_DNA"/>
</dbReference>
<organism evidence="3 4">
    <name type="scientific">Nocardia nova</name>
    <dbReference type="NCBI Taxonomy" id="37330"/>
    <lineage>
        <taxon>Bacteria</taxon>
        <taxon>Bacillati</taxon>
        <taxon>Actinomycetota</taxon>
        <taxon>Actinomycetes</taxon>
        <taxon>Mycobacteriales</taxon>
        <taxon>Nocardiaceae</taxon>
        <taxon>Nocardia</taxon>
    </lineage>
</organism>
<dbReference type="InterPro" id="IPR014729">
    <property type="entry name" value="Rossmann-like_a/b/a_fold"/>
</dbReference>
<dbReference type="GO" id="GO:0043164">
    <property type="term" value="P:Gram-negative-bacterium-type cell wall biogenesis"/>
    <property type="evidence" value="ECO:0007669"/>
    <property type="project" value="TreeGrafter"/>
</dbReference>
<evidence type="ECO:0000313" key="3">
    <source>
        <dbReference type="EMBL" id="PPJ22996.1"/>
    </source>
</evidence>
<accession>A0A2S5ZXU8</accession>
<dbReference type="PANTHER" id="PTHR30336">
    <property type="entry name" value="INNER MEMBRANE PROTEIN, PROBABLE PERMEASE"/>
    <property type="match status" value="1"/>
</dbReference>
<dbReference type="InterPro" id="IPR003848">
    <property type="entry name" value="DUF218"/>
</dbReference>
<proteinExistence type="predicted"/>
<feature type="domain" description="DUF218" evidence="2">
    <location>
        <begin position="113"/>
        <end position="232"/>
    </location>
</feature>
<dbReference type="PANTHER" id="PTHR30336:SF4">
    <property type="entry name" value="ENVELOPE BIOGENESIS FACTOR ELYC"/>
    <property type="match status" value="1"/>
</dbReference>